<keyword evidence="3" id="KW-1185">Reference proteome</keyword>
<evidence type="ECO:0000313" key="2">
    <source>
        <dbReference type="EMBL" id="WZW98746.1"/>
    </source>
</evidence>
<dbReference type="Proteomes" id="UP001434337">
    <property type="component" value="Chromosome"/>
</dbReference>
<dbReference type="EMBL" id="CP115965">
    <property type="protein sequence ID" value="WZW98746.1"/>
    <property type="molecule type" value="Genomic_DNA"/>
</dbReference>
<dbReference type="RefSeq" id="WP_232549345.1">
    <property type="nucleotide sequence ID" value="NZ_CP115965.1"/>
</dbReference>
<organism evidence="2 3">
    <name type="scientific">Propioniciclava soli</name>
    <dbReference type="NCBI Taxonomy" id="2775081"/>
    <lineage>
        <taxon>Bacteria</taxon>
        <taxon>Bacillati</taxon>
        <taxon>Actinomycetota</taxon>
        <taxon>Actinomycetes</taxon>
        <taxon>Propionibacteriales</taxon>
        <taxon>Propionibacteriaceae</taxon>
        <taxon>Propioniciclava</taxon>
    </lineage>
</organism>
<sequence length="88" mass="9488">MWTERRRGEDLLVCSECSAACVDAPVLARLLGEPAPAHRPPPEHGYPVHHPQQDAGHVARRGSPLFGPAWGLGPRRPDADAAGLLRGR</sequence>
<gene>
    <name evidence="2" type="ORF">PCC79_00630</name>
</gene>
<proteinExistence type="predicted"/>
<reference evidence="2 3" key="1">
    <citation type="journal article" date="2023" name="Environ Microbiome">
        <title>A coral-associated actinobacterium mitigates coral bleaching under heat stress.</title>
        <authorList>
            <person name="Li J."/>
            <person name="Zou Y."/>
            <person name="Li Q."/>
            <person name="Zhang J."/>
            <person name="Bourne D.G."/>
            <person name="Lyu Y."/>
            <person name="Liu C."/>
            <person name="Zhang S."/>
        </authorList>
    </citation>
    <scope>NUCLEOTIDE SEQUENCE [LARGE SCALE GENOMIC DNA]</scope>
    <source>
        <strain evidence="2 3">SCSIO 13291</strain>
    </source>
</reference>
<evidence type="ECO:0000313" key="3">
    <source>
        <dbReference type="Proteomes" id="UP001434337"/>
    </source>
</evidence>
<accession>A0ABZ3C876</accession>
<evidence type="ECO:0000256" key="1">
    <source>
        <dbReference type="SAM" id="MobiDB-lite"/>
    </source>
</evidence>
<name>A0ABZ3C876_9ACTN</name>
<feature type="region of interest" description="Disordered" evidence="1">
    <location>
        <begin position="33"/>
        <end position="88"/>
    </location>
</feature>
<protein>
    <submittedName>
        <fullName evidence="2">Uncharacterized protein</fullName>
    </submittedName>
</protein>